<evidence type="ECO:0000256" key="1">
    <source>
        <dbReference type="SAM" id="MobiDB-lite"/>
    </source>
</evidence>
<reference evidence="2 3" key="1">
    <citation type="submission" date="2019-12" db="EMBL/GenBank/DDBJ databases">
        <title>Draft genome sequence of the ascomycete Xylaria multiplex DSM 110363.</title>
        <authorList>
            <person name="Buettner E."/>
            <person name="Kellner H."/>
        </authorList>
    </citation>
    <scope>NUCLEOTIDE SEQUENCE [LARGE SCALE GENOMIC DNA]</scope>
    <source>
        <strain evidence="2 3">DSM 110363</strain>
    </source>
</reference>
<accession>A0A7C8N8V3</accession>
<evidence type="ECO:0000313" key="2">
    <source>
        <dbReference type="EMBL" id="KAF2969477.1"/>
    </source>
</evidence>
<dbReference type="InterPro" id="IPR046670">
    <property type="entry name" value="DUF6540"/>
</dbReference>
<evidence type="ECO:0000313" key="3">
    <source>
        <dbReference type="Proteomes" id="UP000481858"/>
    </source>
</evidence>
<dbReference type="InParanoid" id="A0A7C8N8V3"/>
<comment type="caution">
    <text evidence="2">The sequence shown here is derived from an EMBL/GenBank/DDBJ whole genome shotgun (WGS) entry which is preliminary data.</text>
</comment>
<dbReference type="OrthoDB" id="4135672at2759"/>
<organism evidence="2 3">
    <name type="scientific">Xylaria multiplex</name>
    <dbReference type="NCBI Taxonomy" id="323545"/>
    <lineage>
        <taxon>Eukaryota</taxon>
        <taxon>Fungi</taxon>
        <taxon>Dikarya</taxon>
        <taxon>Ascomycota</taxon>
        <taxon>Pezizomycotina</taxon>
        <taxon>Sordariomycetes</taxon>
        <taxon>Xylariomycetidae</taxon>
        <taxon>Xylariales</taxon>
        <taxon>Xylariaceae</taxon>
        <taxon>Xylaria</taxon>
    </lineage>
</organism>
<dbReference type="Proteomes" id="UP000481858">
    <property type="component" value="Unassembled WGS sequence"/>
</dbReference>
<name>A0A7C8N8V3_9PEZI</name>
<dbReference type="AlphaFoldDB" id="A0A7C8N8V3"/>
<proteinExistence type="predicted"/>
<dbReference type="Pfam" id="PF20174">
    <property type="entry name" value="DUF6540"/>
    <property type="match status" value="1"/>
</dbReference>
<gene>
    <name evidence="2" type="ORF">GQX73_g4095</name>
</gene>
<sequence length="192" mass="21607">MSHEHNPEQYYTVWKLRFNLATPDPDTTSTRYHTTIFVETSPSKSGVLYHVVGDITSGMSYQKKSSDKPEDSKSFHSREFLGYTDATTHPKQWDMVLSSVPPPKKQKALNTKTAETEQVKTWDPLTFYKPGENRRPLFKCTEWTEQRAIPALEEAGLILSVFETSGSSASYLARPYSTTNRRSQTGASGSGS</sequence>
<protein>
    <submittedName>
        <fullName evidence="2">Uncharacterized protein</fullName>
    </submittedName>
</protein>
<dbReference type="EMBL" id="WUBL01000035">
    <property type="protein sequence ID" value="KAF2969477.1"/>
    <property type="molecule type" value="Genomic_DNA"/>
</dbReference>
<keyword evidence="3" id="KW-1185">Reference proteome</keyword>
<feature type="region of interest" description="Disordered" evidence="1">
    <location>
        <begin position="172"/>
        <end position="192"/>
    </location>
</feature>